<dbReference type="PANTHER" id="PTHR36928">
    <property type="entry name" value="PHOSPHATASE YCDX-RELATED"/>
    <property type="match status" value="1"/>
</dbReference>
<protein>
    <recommendedName>
        <fullName evidence="5">DNA polymerase beta</fullName>
        <ecNumber evidence="3">2.7.7.7</ecNumber>
        <ecNumber evidence="4">4.2.99.18</ecNumber>
    </recommendedName>
    <alternativeName>
        <fullName evidence="16">5'-deoxyribose-phosphate lyase</fullName>
    </alternativeName>
    <alternativeName>
        <fullName evidence="17">AP lyase</fullName>
    </alternativeName>
</protein>
<comment type="subcellular location">
    <subcellularLocation>
        <location evidence="2">Cytoplasm</location>
    </subcellularLocation>
</comment>
<evidence type="ECO:0000256" key="4">
    <source>
        <dbReference type="ARBA" id="ARBA00012720"/>
    </source>
</evidence>
<dbReference type="PRINTS" id="PR00870">
    <property type="entry name" value="DNAPOLXBETA"/>
</dbReference>
<comment type="function">
    <text evidence="20">Repair polymerase that plays a key role in base-excision repair. During this process, the damaged base is excised by specific DNA glycosylases, the DNA backbone is nicked at the abasic site by an apurinic/apyrimidic (AP) endonuclease, and POLB removes 5'-deoxyribose-phosphate from the preincised AP site acting as a 5'-deoxyribose-phosphate lyase (5'-dRP lyase); through its DNA polymerase activity, it adds one nucleotide to the 3' end of the arising single-nucleotide gap. Conducts 'gap-filling' DNA synthesis in a stepwise distributive fashion rather than in a processive fashion as for other DNA polymerases. It is also able to cleave sugar-phosphate bonds 3' to an intact AP site, acting as an AP lyase.</text>
</comment>
<evidence type="ECO:0000256" key="10">
    <source>
        <dbReference type="ARBA" id="ARBA00022705"/>
    </source>
</evidence>
<dbReference type="CDD" id="cd07436">
    <property type="entry name" value="PHP_PolX"/>
    <property type="match status" value="1"/>
</dbReference>
<keyword evidence="9" id="KW-0548">Nucleotidyltransferase</keyword>
<keyword evidence="14" id="KW-0915">Sodium</keyword>
<keyword evidence="13" id="KW-0239">DNA-directed DNA polymerase</keyword>
<dbReference type="GO" id="GO:0004527">
    <property type="term" value="F:exonuclease activity"/>
    <property type="evidence" value="ECO:0007669"/>
    <property type="project" value="UniProtKB-KW"/>
</dbReference>
<sequence>MDKKSIIRLLEHIAIYLEIKGENSFKVSAYRKAAKSLEADRRSLNEIEDFTIIEGIGKGTAEVIKEFIETGKSTLLKSLQVELPTGLIPLLQLPGLGGKKIASLYHELGITDVDSLRDACEEGLVQKLKGFGQKTEEKILKSIEELGSRPNRFSIPFMMKYIELFDEVLSTMDDVIQFSRAGSLRRVQETMKDLDYVIATEEPKLVKEQLFRLFEVSEAIADGDTKVSLSVSDTVNVDFRLVDPTEFATALHHFTGSKEHNVRMRQLAKKRGEKISEYGVENLKTGEVITFSNETEFFHHFGLPFIPPEIREDGSEVDEFTSDIQLISLSDIIGDLHMHTTWSDGANSLEEMVNACRAKGYKYMAITDHSKYLKVANGLTVERIKEQNAEIRKLNEKYDDIIILSGIEMDILPDGTLDFEDEVLAELDIVIASIHSNFNQPKSKIMERLKTALNNPHVDIIAHPTGRLIEKRQGYSVDIDLLIELARETNTVLELNANPNRLDLAAENVRKAQAKGVKIVINTDAHNIKNLEYMKYGVGTARKGWIEKNTVLNAMEPEELLKFLDKKQR</sequence>
<dbReference type="InterPro" id="IPR027421">
    <property type="entry name" value="DNA_pol_lamdba_lyase_dom_sf"/>
</dbReference>
<evidence type="ECO:0000256" key="1">
    <source>
        <dbReference type="ARBA" id="ARBA00001946"/>
    </source>
</evidence>
<evidence type="ECO:0000256" key="6">
    <source>
        <dbReference type="ARBA" id="ARBA00022481"/>
    </source>
</evidence>
<dbReference type="Gene3D" id="3.30.460.10">
    <property type="entry name" value="Beta Polymerase, domain 2"/>
    <property type="match status" value="1"/>
</dbReference>
<evidence type="ECO:0000256" key="13">
    <source>
        <dbReference type="ARBA" id="ARBA00022932"/>
    </source>
</evidence>
<gene>
    <name evidence="25" type="primary">polX</name>
    <name evidence="25" type="ORF">I5776_07100</name>
</gene>
<evidence type="ECO:0000256" key="12">
    <source>
        <dbReference type="ARBA" id="ARBA00022843"/>
    </source>
</evidence>
<dbReference type="InterPro" id="IPR029398">
    <property type="entry name" value="PolB_thumb"/>
</dbReference>
<dbReference type="InterPro" id="IPR047967">
    <property type="entry name" value="PolX_PHP"/>
</dbReference>
<dbReference type="Gene3D" id="1.10.150.20">
    <property type="entry name" value="5' to 3' exonuclease, C-terminal subdomain"/>
    <property type="match status" value="1"/>
</dbReference>
<dbReference type="SUPFAM" id="SSF81301">
    <property type="entry name" value="Nucleotidyltransferase"/>
    <property type="match status" value="1"/>
</dbReference>
<keyword evidence="11" id="KW-0227">DNA damage</keyword>
<dbReference type="PANTHER" id="PTHR36928:SF1">
    <property type="entry name" value="PHOSPHATASE YCDX-RELATED"/>
    <property type="match status" value="1"/>
</dbReference>
<dbReference type="InterPro" id="IPR016195">
    <property type="entry name" value="Pol/histidinol_Pase-like"/>
</dbReference>
<keyword evidence="12" id="KW-0832">Ubl conjugation</keyword>
<evidence type="ECO:0000259" key="23">
    <source>
        <dbReference type="SMART" id="SM00481"/>
    </source>
</evidence>
<dbReference type="EMBL" id="CP065425">
    <property type="protein sequence ID" value="QQZ10657.1"/>
    <property type="molecule type" value="Genomic_DNA"/>
</dbReference>
<keyword evidence="25" id="KW-0540">Nuclease</keyword>
<dbReference type="Pfam" id="PF14520">
    <property type="entry name" value="HHH_5"/>
    <property type="match status" value="1"/>
</dbReference>
<evidence type="ECO:0000256" key="3">
    <source>
        <dbReference type="ARBA" id="ARBA00012417"/>
    </source>
</evidence>
<dbReference type="Proteomes" id="UP000595691">
    <property type="component" value="Chromosome"/>
</dbReference>
<evidence type="ECO:0000259" key="24">
    <source>
        <dbReference type="SMART" id="SM00483"/>
    </source>
</evidence>
<dbReference type="Gene3D" id="3.30.210.10">
    <property type="entry name" value="DNA polymerase, thumb domain"/>
    <property type="match status" value="1"/>
</dbReference>
<keyword evidence="8" id="KW-0808">Transferase</keyword>
<evidence type="ECO:0000256" key="7">
    <source>
        <dbReference type="ARBA" id="ARBA00022634"/>
    </source>
</evidence>
<evidence type="ECO:0000256" key="8">
    <source>
        <dbReference type="ARBA" id="ARBA00022679"/>
    </source>
</evidence>
<dbReference type="InterPro" id="IPR037160">
    <property type="entry name" value="DNA_Pol_thumb_sf"/>
</dbReference>
<comment type="cofactor">
    <cofactor evidence="1">
        <name>Mg(2+)</name>
        <dbReference type="ChEBI" id="CHEBI:18420"/>
    </cofactor>
</comment>
<keyword evidence="26" id="KW-1185">Reference proteome</keyword>
<keyword evidence="25" id="KW-0269">Exonuclease</keyword>
<dbReference type="EC" id="4.2.99.18" evidence="4"/>
<dbReference type="InterPro" id="IPR022311">
    <property type="entry name" value="PolX-like"/>
</dbReference>
<evidence type="ECO:0000313" key="25">
    <source>
        <dbReference type="EMBL" id="QQZ10657.1"/>
    </source>
</evidence>
<evidence type="ECO:0000256" key="18">
    <source>
        <dbReference type="ARBA" id="ARBA00044632"/>
    </source>
</evidence>
<evidence type="ECO:0000256" key="19">
    <source>
        <dbReference type="ARBA" id="ARBA00044678"/>
    </source>
</evidence>
<feature type="domain" description="Helix-hairpin-helix DNA-binding motif class 1" evidence="22">
    <location>
        <begin position="88"/>
        <end position="107"/>
    </location>
</feature>
<evidence type="ECO:0000313" key="26">
    <source>
        <dbReference type="Proteomes" id="UP000595691"/>
    </source>
</evidence>
<comment type="catalytic activity">
    <reaction evidence="19">
        <text>a 5'-end 2'-deoxyribose-2'-deoxyribonucleotide-DNA = (2E,4S)-4-hydroxypenten-2-al-5-phosphate + a 5'-end 5'-phospho-2'-deoxyribonucleoside-DNA + H(+)</text>
        <dbReference type="Rhea" id="RHEA:76255"/>
        <dbReference type="Rhea" id="RHEA-COMP:13180"/>
        <dbReference type="Rhea" id="RHEA-COMP:18657"/>
        <dbReference type="ChEBI" id="CHEBI:15378"/>
        <dbReference type="ChEBI" id="CHEBI:136412"/>
        <dbReference type="ChEBI" id="CHEBI:195194"/>
        <dbReference type="ChEBI" id="CHEBI:195195"/>
    </reaction>
</comment>
<dbReference type="Pfam" id="PF02811">
    <property type="entry name" value="PHP"/>
    <property type="match status" value="1"/>
</dbReference>
<name>A0ABX7E8H3_9BACI</name>
<dbReference type="EC" id="2.7.7.7" evidence="3"/>
<evidence type="ECO:0000259" key="22">
    <source>
        <dbReference type="SMART" id="SM00278"/>
    </source>
</evidence>
<dbReference type="InterPro" id="IPR002008">
    <property type="entry name" value="DNA_pol_X_beta-like"/>
</dbReference>
<dbReference type="RefSeq" id="WP_202779771.1">
    <property type="nucleotide sequence ID" value="NZ_CP065425.1"/>
</dbReference>
<dbReference type="InterPro" id="IPR050243">
    <property type="entry name" value="PHP_phosphatase"/>
</dbReference>
<dbReference type="InterPro" id="IPR043519">
    <property type="entry name" value="NT_sf"/>
</dbReference>
<dbReference type="SMART" id="SM00483">
    <property type="entry name" value="POLXc"/>
    <property type="match status" value="1"/>
</dbReference>
<dbReference type="InterPro" id="IPR010996">
    <property type="entry name" value="HHH_MUS81"/>
</dbReference>
<evidence type="ECO:0000256" key="21">
    <source>
        <dbReference type="ARBA" id="ARBA00049244"/>
    </source>
</evidence>
<reference evidence="25 26" key="1">
    <citation type="submission" date="2020-11" db="EMBL/GenBank/DDBJ databases">
        <title>Taxonomic evaluation of the Bacillus sporothermodurans group of bacteria based on whole genome sequences.</title>
        <authorList>
            <person name="Fiedler G."/>
            <person name="Herbstmann A.-D."/>
            <person name="Doll E."/>
            <person name="Wenning M."/>
            <person name="Brinks E."/>
            <person name="Kabisch J."/>
            <person name="Breitenwieser F."/>
            <person name="Lappann M."/>
            <person name="Boehnlein C."/>
            <person name="Franz C."/>
        </authorList>
    </citation>
    <scope>NUCLEOTIDE SEQUENCE [LARGE SCALE GENOMIC DNA]</scope>
    <source>
        <strain evidence="25 26">JCM 19841</strain>
    </source>
</reference>
<dbReference type="InterPro" id="IPR003583">
    <property type="entry name" value="Hlx-hairpin-Hlx_DNA-bd_motif"/>
</dbReference>
<evidence type="ECO:0000256" key="16">
    <source>
        <dbReference type="ARBA" id="ARBA00035717"/>
    </source>
</evidence>
<dbReference type="Pfam" id="PF14716">
    <property type="entry name" value="HHH_8"/>
    <property type="match status" value="1"/>
</dbReference>
<dbReference type="CDD" id="cd00141">
    <property type="entry name" value="NT_POLXc"/>
    <property type="match status" value="1"/>
</dbReference>
<evidence type="ECO:0000256" key="11">
    <source>
        <dbReference type="ARBA" id="ARBA00022763"/>
    </source>
</evidence>
<dbReference type="Pfam" id="PF14791">
    <property type="entry name" value="DNA_pol_B_thumb"/>
    <property type="match status" value="1"/>
</dbReference>
<dbReference type="Gene3D" id="3.20.20.140">
    <property type="entry name" value="Metal-dependent hydrolases"/>
    <property type="match status" value="1"/>
</dbReference>
<dbReference type="SMART" id="SM00278">
    <property type="entry name" value="HhH1"/>
    <property type="match status" value="3"/>
</dbReference>
<feature type="domain" description="DNA-directed DNA polymerase X" evidence="24">
    <location>
        <begin position="1"/>
        <end position="312"/>
    </location>
</feature>
<organism evidence="25 26">
    <name type="scientific">Heyndrickxia vini</name>
    <dbReference type="NCBI Taxonomy" id="1476025"/>
    <lineage>
        <taxon>Bacteria</taxon>
        <taxon>Bacillati</taxon>
        <taxon>Bacillota</taxon>
        <taxon>Bacilli</taxon>
        <taxon>Bacillales</taxon>
        <taxon>Bacillaceae</taxon>
        <taxon>Heyndrickxia</taxon>
    </lineage>
</organism>
<evidence type="ECO:0000256" key="5">
    <source>
        <dbReference type="ARBA" id="ARBA00020020"/>
    </source>
</evidence>
<dbReference type="NCBIfam" id="NF006375">
    <property type="entry name" value="PRK08609.1"/>
    <property type="match status" value="1"/>
</dbReference>
<keyword evidence="7" id="KW-0237">DNA synthesis</keyword>
<feature type="domain" description="Helix-hairpin-helix DNA-binding motif class 1" evidence="22">
    <location>
        <begin position="123"/>
        <end position="142"/>
    </location>
</feature>
<evidence type="ECO:0000256" key="2">
    <source>
        <dbReference type="ARBA" id="ARBA00004496"/>
    </source>
</evidence>
<evidence type="ECO:0000256" key="9">
    <source>
        <dbReference type="ARBA" id="ARBA00022695"/>
    </source>
</evidence>
<dbReference type="InterPro" id="IPR004013">
    <property type="entry name" value="PHP_dom"/>
</dbReference>
<accession>A0ABX7E8H3</accession>
<keyword evidence="15" id="KW-0234">DNA repair</keyword>
<dbReference type="InterPro" id="IPR002054">
    <property type="entry name" value="DNA-dir_DNA_pol_X"/>
</dbReference>
<evidence type="ECO:0000256" key="20">
    <source>
        <dbReference type="ARBA" id="ARBA00045548"/>
    </source>
</evidence>
<dbReference type="SUPFAM" id="SSF89550">
    <property type="entry name" value="PHP domain-like"/>
    <property type="match status" value="1"/>
</dbReference>
<dbReference type="SUPFAM" id="SSF47802">
    <property type="entry name" value="DNA polymerase beta, N-terminal domain-like"/>
    <property type="match status" value="1"/>
</dbReference>
<dbReference type="SMART" id="SM00481">
    <property type="entry name" value="POLIIIAc"/>
    <property type="match status" value="1"/>
</dbReference>
<evidence type="ECO:0000256" key="14">
    <source>
        <dbReference type="ARBA" id="ARBA00023053"/>
    </source>
</evidence>
<evidence type="ECO:0000256" key="15">
    <source>
        <dbReference type="ARBA" id="ARBA00023204"/>
    </source>
</evidence>
<dbReference type="InterPro" id="IPR003141">
    <property type="entry name" value="Pol/His_phosphatase_N"/>
</dbReference>
<proteinExistence type="predicted"/>
<dbReference type="PIRSF" id="PIRSF005047">
    <property type="entry name" value="UCP005047_YshC"/>
    <property type="match status" value="1"/>
</dbReference>
<dbReference type="Gene3D" id="1.10.150.110">
    <property type="entry name" value="DNA polymerase beta, N-terminal domain-like"/>
    <property type="match status" value="1"/>
</dbReference>
<feature type="domain" description="Polymerase/histidinol phosphatase N-terminal" evidence="23">
    <location>
        <begin position="334"/>
        <end position="413"/>
    </location>
</feature>
<keyword evidence="6" id="KW-0488">Methylation</keyword>
<evidence type="ECO:0000256" key="17">
    <source>
        <dbReference type="ARBA" id="ARBA00035726"/>
    </source>
</evidence>
<comment type="catalytic activity">
    <reaction evidence="18">
        <text>2'-deoxyribonucleotide-(2'-deoxyribose 5'-phosphate)-2'-deoxyribonucleotide-DNA = a 3'-end 2'-deoxyribonucleotide-(2,3-dehydro-2,3-deoxyribose 5'-phosphate)-DNA + a 5'-end 5'-phospho-2'-deoxyribonucleoside-DNA + H(+)</text>
        <dbReference type="Rhea" id="RHEA:66592"/>
        <dbReference type="Rhea" id="RHEA-COMP:13180"/>
        <dbReference type="Rhea" id="RHEA-COMP:16897"/>
        <dbReference type="Rhea" id="RHEA-COMP:17067"/>
        <dbReference type="ChEBI" id="CHEBI:15378"/>
        <dbReference type="ChEBI" id="CHEBI:136412"/>
        <dbReference type="ChEBI" id="CHEBI:157695"/>
        <dbReference type="ChEBI" id="CHEBI:167181"/>
        <dbReference type="EC" id="4.2.99.18"/>
    </reaction>
</comment>
<keyword evidence="10" id="KW-0235">DNA replication</keyword>
<comment type="catalytic activity">
    <reaction evidence="21">
        <text>DNA(n) + a 2'-deoxyribonucleoside 5'-triphosphate = DNA(n+1) + diphosphate</text>
        <dbReference type="Rhea" id="RHEA:22508"/>
        <dbReference type="Rhea" id="RHEA-COMP:17339"/>
        <dbReference type="Rhea" id="RHEA-COMP:17340"/>
        <dbReference type="ChEBI" id="CHEBI:33019"/>
        <dbReference type="ChEBI" id="CHEBI:61560"/>
        <dbReference type="ChEBI" id="CHEBI:173112"/>
        <dbReference type="EC" id="2.7.7.7"/>
    </reaction>
</comment>
<feature type="domain" description="Helix-hairpin-helix DNA-binding motif class 1" evidence="22">
    <location>
        <begin position="48"/>
        <end position="67"/>
    </location>
</feature>
<keyword evidence="25" id="KW-0378">Hydrolase</keyword>